<dbReference type="EMBL" id="CP000319">
    <property type="protein sequence ID" value="ABE62674.1"/>
    <property type="molecule type" value="Genomic_DNA"/>
</dbReference>
<evidence type="ECO:0000313" key="1">
    <source>
        <dbReference type="EMBL" id="ABE62674.1"/>
    </source>
</evidence>
<dbReference type="AlphaFoldDB" id="Q1QM73"/>
<sequence length="270" mass="31458">MCSTRFRATTRASMPRRRRKIERAWGFLCEGVDAFRLEANEAVRRVITGRRNHIVGGHFSMKMRGHVVHEGGIEERFVRASDCVLHAKRVWAQPETIRMNIFPEFEGEIYTPDYLVEHDAGFIRYEVKQWTELRPPKPADWDEDGKRKWEEAKLLRARLRRVREAYRRASLSFRVITERGIAKYWGDPDVVDEVIANDRWDVEPEELNRLVTALVEAGGSLPMWRCEALFEQVPFPRGVVLSRIPERIIRIDLFSPVGPHTIVHIGVVSC</sequence>
<reference evidence="1 2" key="1">
    <citation type="submission" date="2006-03" db="EMBL/GenBank/DDBJ databases">
        <title>Complete sequence of chromosome of Nitrobacter hamburgensis X14.</title>
        <authorList>
            <consortium name="US DOE Joint Genome Institute"/>
            <person name="Copeland A."/>
            <person name="Lucas S."/>
            <person name="Lapidus A."/>
            <person name="Barry K."/>
            <person name="Detter J.C."/>
            <person name="Glavina del Rio T."/>
            <person name="Hammon N."/>
            <person name="Israni S."/>
            <person name="Dalin E."/>
            <person name="Tice H."/>
            <person name="Pitluck S."/>
            <person name="Chain P."/>
            <person name="Malfatti S."/>
            <person name="Shin M."/>
            <person name="Vergez L."/>
            <person name="Schmutz J."/>
            <person name="Larimer F."/>
            <person name="Land M."/>
            <person name="Hauser L."/>
            <person name="Kyrpides N."/>
            <person name="Ivanova N."/>
            <person name="Ward B."/>
            <person name="Arp D."/>
            <person name="Klotz M."/>
            <person name="Stein L."/>
            <person name="O'Mullan G."/>
            <person name="Starkenburg S."/>
            <person name="Sayavedra L."/>
            <person name="Poret-Peterson A.T."/>
            <person name="Gentry M.E."/>
            <person name="Bruce D."/>
            <person name="Richardson P."/>
        </authorList>
    </citation>
    <scope>NUCLEOTIDE SEQUENCE [LARGE SCALE GENOMIC DNA]</scope>
    <source>
        <strain evidence="2">DSM 10229 / NCIMB 13809 / X14</strain>
    </source>
</reference>
<name>Q1QM73_NITHX</name>
<dbReference type="STRING" id="323097.Nham_1860"/>
<organism evidence="1 2">
    <name type="scientific">Nitrobacter hamburgensis (strain DSM 10229 / NCIMB 13809 / X14)</name>
    <dbReference type="NCBI Taxonomy" id="323097"/>
    <lineage>
        <taxon>Bacteria</taxon>
        <taxon>Pseudomonadati</taxon>
        <taxon>Pseudomonadota</taxon>
        <taxon>Alphaproteobacteria</taxon>
        <taxon>Hyphomicrobiales</taxon>
        <taxon>Nitrobacteraceae</taxon>
        <taxon>Nitrobacter</taxon>
    </lineage>
</organism>
<evidence type="ECO:0008006" key="3">
    <source>
        <dbReference type="Google" id="ProtNLM"/>
    </source>
</evidence>
<gene>
    <name evidence="1" type="ordered locus">Nham_1860</name>
</gene>
<proteinExistence type="predicted"/>
<dbReference type="Proteomes" id="UP000001953">
    <property type="component" value="Chromosome"/>
</dbReference>
<dbReference type="HOGENOM" id="CLU_1029853_0_0_5"/>
<keyword evidence="2" id="KW-1185">Reference proteome</keyword>
<accession>Q1QM73</accession>
<dbReference type="KEGG" id="nha:Nham_1860"/>
<protein>
    <recommendedName>
        <fullName evidence="3">TnsA endonuclease N-terminal domain-containing protein</fullName>
    </recommendedName>
</protein>
<evidence type="ECO:0000313" key="2">
    <source>
        <dbReference type="Proteomes" id="UP000001953"/>
    </source>
</evidence>
<dbReference type="eggNOG" id="ENOG5032JI4">
    <property type="taxonomic scope" value="Bacteria"/>
</dbReference>